<accession>A0A4R1PVN6</accession>
<dbReference type="CDD" id="cd00371">
    <property type="entry name" value="HMA"/>
    <property type="match status" value="1"/>
</dbReference>
<name>A0A4R1PVN6_9FIRM</name>
<dbReference type="RefSeq" id="WP_132083562.1">
    <property type="nucleotide sequence ID" value="NZ_DAIMLW010000026.1"/>
</dbReference>
<gene>
    <name evidence="5" type="ORF">EV210_12412</name>
</gene>
<evidence type="ECO:0000313" key="5">
    <source>
        <dbReference type="EMBL" id="TCL32154.1"/>
    </source>
</evidence>
<keyword evidence="6" id="KW-1185">Reference proteome</keyword>
<dbReference type="SUPFAM" id="SSF55008">
    <property type="entry name" value="HMA, heavy metal-associated domain"/>
    <property type="match status" value="1"/>
</dbReference>
<dbReference type="PANTHER" id="PTHR46594:SF4">
    <property type="entry name" value="P-TYPE CATION-TRANSPORTING ATPASE"/>
    <property type="match status" value="1"/>
</dbReference>
<feature type="domain" description="HMA" evidence="4">
    <location>
        <begin position="13"/>
        <end position="79"/>
    </location>
</feature>
<dbReference type="Gene3D" id="3.30.70.100">
    <property type="match status" value="1"/>
</dbReference>
<evidence type="ECO:0000313" key="6">
    <source>
        <dbReference type="Proteomes" id="UP000295063"/>
    </source>
</evidence>
<dbReference type="GO" id="GO:0006825">
    <property type="term" value="P:copper ion transport"/>
    <property type="evidence" value="ECO:0007669"/>
    <property type="project" value="InterPro"/>
</dbReference>
<organism evidence="5 6">
    <name type="scientific">Anaerospora hongkongensis</name>
    <dbReference type="NCBI Taxonomy" id="244830"/>
    <lineage>
        <taxon>Bacteria</taxon>
        <taxon>Bacillati</taxon>
        <taxon>Bacillota</taxon>
        <taxon>Negativicutes</taxon>
        <taxon>Selenomonadales</taxon>
        <taxon>Sporomusaceae</taxon>
        <taxon>Anaerospora</taxon>
    </lineage>
</organism>
<dbReference type="AlphaFoldDB" id="A0A4R1PVN6"/>
<dbReference type="PROSITE" id="PS01047">
    <property type="entry name" value="HMA_1"/>
    <property type="match status" value="1"/>
</dbReference>
<evidence type="ECO:0000256" key="2">
    <source>
        <dbReference type="ARBA" id="ARBA00022723"/>
    </source>
</evidence>
<dbReference type="Pfam" id="PF00403">
    <property type="entry name" value="HMA"/>
    <property type="match status" value="1"/>
</dbReference>
<keyword evidence="2" id="KW-0479">Metal-binding</keyword>
<reference evidence="5 6" key="1">
    <citation type="submission" date="2019-03" db="EMBL/GenBank/DDBJ databases">
        <title>Genomic Encyclopedia of Type Strains, Phase IV (KMG-IV): sequencing the most valuable type-strain genomes for metagenomic binning, comparative biology and taxonomic classification.</title>
        <authorList>
            <person name="Goeker M."/>
        </authorList>
    </citation>
    <scope>NUCLEOTIDE SEQUENCE [LARGE SCALE GENOMIC DNA]</scope>
    <source>
        <strain evidence="5 6">DSM 15969</strain>
    </source>
</reference>
<dbReference type="EMBL" id="SLUI01000024">
    <property type="protein sequence ID" value="TCL32154.1"/>
    <property type="molecule type" value="Genomic_DNA"/>
</dbReference>
<proteinExistence type="predicted"/>
<dbReference type="InterPro" id="IPR036163">
    <property type="entry name" value="HMA_dom_sf"/>
</dbReference>
<dbReference type="Proteomes" id="UP000295063">
    <property type="component" value="Unassembled WGS sequence"/>
</dbReference>
<evidence type="ECO:0000259" key="4">
    <source>
        <dbReference type="PROSITE" id="PS50846"/>
    </source>
</evidence>
<keyword evidence="3" id="KW-0186">Copper</keyword>
<protein>
    <recommendedName>
        <fullName evidence="1">Copper chaperone CopZ</fullName>
    </recommendedName>
</protein>
<dbReference type="InterPro" id="IPR006121">
    <property type="entry name" value="HMA_dom"/>
</dbReference>
<evidence type="ECO:0000256" key="3">
    <source>
        <dbReference type="ARBA" id="ARBA00023008"/>
    </source>
</evidence>
<sequence length="79" mass="8296">MCQDCGGHGSELTKETITVEGMTCGHCKSAVEKAVRGLPGVFSADVDLTAKTLQVEFDSHKSSLAAIKQAVEDVGFEVP</sequence>
<evidence type="ECO:0000256" key="1">
    <source>
        <dbReference type="ARBA" id="ARBA00015313"/>
    </source>
</evidence>
<dbReference type="NCBIfam" id="TIGR00003">
    <property type="entry name" value="copper ion binding protein"/>
    <property type="match status" value="1"/>
</dbReference>
<dbReference type="PRINTS" id="PR00944">
    <property type="entry name" value="CUEXPORT"/>
</dbReference>
<dbReference type="InterPro" id="IPR006122">
    <property type="entry name" value="HMA_Cu_ion-bd"/>
</dbReference>
<dbReference type="PROSITE" id="PS50846">
    <property type="entry name" value="HMA_2"/>
    <property type="match status" value="1"/>
</dbReference>
<dbReference type="PANTHER" id="PTHR46594">
    <property type="entry name" value="P-TYPE CATION-TRANSPORTING ATPASE"/>
    <property type="match status" value="1"/>
</dbReference>
<dbReference type="InterPro" id="IPR017969">
    <property type="entry name" value="Heavy-metal-associated_CS"/>
</dbReference>
<comment type="caution">
    <text evidence="5">The sequence shown here is derived from an EMBL/GenBank/DDBJ whole genome shotgun (WGS) entry which is preliminary data.</text>
</comment>
<dbReference type="InterPro" id="IPR000428">
    <property type="entry name" value="Cu-bd"/>
</dbReference>
<dbReference type="FunFam" id="3.30.70.100:FF:000005">
    <property type="entry name" value="Copper-exporting P-type ATPase A"/>
    <property type="match status" value="1"/>
</dbReference>
<dbReference type="GO" id="GO:0005507">
    <property type="term" value="F:copper ion binding"/>
    <property type="evidence" value="ECO:0007669"/>
    <property type="project" value="InterPro"/>
</dbReference>
<dbReference type="OrthoDB" id="9813965at2"/>